<dbReference type="PANTHER" id="PTHR10146">
    <property type="entry name" value="PROLINE SYNTHETASE CO-TRANSCRIBED BACTERIAL HOMOLOG PROTEIN"/>
    <property type="match status" value="1"/>
</dbReference>
<dbReference type="AlphaFoldDB" id="A0A067W7Z5"/>
<dbReference type="PATRIC" id="fig|1134510.3.peg.200"/>
<dbReference type="GO" id="GO:0030170">
    <property type="term" value="F:pyridoxal phosphate binding"/>
    <property type="evidence" value="ECO:0007669"/>
    <property type="project" value="UniProtKB-UniRule"/>
</dbReference>
<comment type="function">
    <text evidence="2">Pyridoxal 5'-phosphate (PLP)-binding protein, which is involved in PLP homeostasis.</text>
</comment>
<gene>
    <name evidence="6" type="ORF">O9A_00149</name>
</gene>
<dbReference type="STRING" id="1134510.O9A_00149"/>
<comment type="cofactor">
    <cofactor evidence="3">
        <name>pyridoxal 5'-phosphate</name>
        <dbReference type="ChEBI" id="CHEBI:597326"/>
    </cofactor>
</comment>
<dbReference type="InterPro" id="IPR001608">
    <property type="entry name" value="Ala_racemase_N"/>
</dbReference>
<evidence type="ECO:0000256" key="1">
    <source>
        <dbReference type="ARBA" id="ARBA00022898"/>
    </source>
</evidence>
<dbReference type="CDD" id="cd00635">
    <property type="entry name" value="PLPDE_III_YBL036c_like"/>
    <property type="match status" value="1"/>
</dbReference>
<organism evidence="6 7">
    <name type="scientific">Bartonella koehlerae C-29</name>
    <dbReference type="NCBI Taxonomy" id="1134510"/>
    <lineage>
        <taxon>Bacteria</taxon>
        <taxon>Pseudomonadati</taxon>
        <taxon>Pseudomonadota</taxon>
        <taxon>Alphaproteobacteria</taxon>
        <taxon>Hyphomicrobiales</taxon>
        <taxon>Bartonellaceae</taxon>
        <taxon>Bartonella</taxon>
    </lineage>
</organism>
<dbReference type="FunFam" id="3.20.20.10:FF:000018">
    <property type="entry name" value="Pyridoxal phosphate homeostasis protein"/>
    <property type="match status" value="1"/>
</dbReference>
<evidence type="ECO:0000313" key="7">
    <source>
        <dbReference type="Proteomes" id="UP000027015"/>
    </source>
</evidence>
<accession>A0A067W7Z5</accession>
<protein>
    <recommendedName>
        <fullName evidence="2">Pyridoxal phosphate homeostasis protein</fullName>
        <shortName evidence="2">PLP homeostasis protein</shortName>
    </recommendedName>
</protein>
<comment type="similarity">
    <text evidence="2 4">Belongs to the pyridoxal phosphate-binding protein YggS/PROSC family.</text>
</comment>
<dbReference type="InterPro" id="IPR029066">
    <property type="entry name" value="PLP-binding_barrel"/>
</dbReference>
<evidence type="ECO:0000259" key="5">
    <source>
        <dbReference type="Pfam" id="PF01168"/>
    </source>
</evidence>
<comment type="caution">
    <text evidence="6">The sequence shown here is derived from an EMBL/GenBank/DDBJ whole genome shotgun (WGS) entry which is preliminary data.</text>
</comment>
<dbReference type="PIRSF" id="PIRSF004848">
    <property type="entry name" value="YBL036c_PLPDEIII"/>
    <property type="match status" value="1"/>
</dbReference>
<feature type="domain" description="Alanine racemase N-terminal" evidence="5">
    <location>
        <begin position="41"/>
        <end position="240"/>
    </location>
</feature>
<name>A0A067W7Z5_9HYPH</name>
<dbReference type="NCBIfam" id="TIGR00044">
    <property type="entry name" value="YggS family pyridoxal phosphate-dependent enzyme"/>
    <property type="match status" value="1"/>
</dbReference>
<dbReference type="PANTHER" id="PTHR10146:SF14">
    <property type="entry name" value="PYRIDOXAL PHOSPHATE HOMEOSTASIS PROTEIN"/>
    <property type="match status" value="1"/>
</dbReference>
<evidence type="ECO:0000313" key="6">
    <source>
        <dbReference type="EMBL" id="KEC55924.1"/>
    </source>
</evidence>
<evidence type="ECO:0000256" key="2">
    <source>
        <dbReference type="HAMAP-Rule" id="MF_02087"/>
    </source>
</evidence>
<evidence type="ECO:0000256" key="4">
    <source>
        <dbReference type="RuleBase" id="RU004514"/>
    </source>
</evidence>
<proteinExistence type="inferred from homology"/>
<reference evidence="6 7" key="1">
    <citation type="submission" date="2012-04" db="EMBL/GenBank/DDBJ databases">
        <title>The Genome Sequence of Bartonella koehlerae C-29.</title>
        <authorList>
            <consortium name="The Broad Institute Genome Sequencing Platform"/>
            <consortium name="The Broad Institute Genome Sequencing Center for Infectious Disease"/>
            <person name="Feldgarden M."/>
            <person name="Kirby J."/>
            <person name="Kosoy M."/>
            <person name="Birtles R."/>
            <person name="Probert W.S."/>
            <person name="Chiaraviglio L."/>
            <person name="Walker B."/>
            <person name="Young S.K."/>
            <person name="Zeng Q."/>
            <person name="Gargeya S."/>
            <person name="Fitzgerald M."/>
            <person name="Haas B."/>
            <person name="Abouelleil A."/>
            <person name="Alvarado L."/>
            <person name="Arachchi H.M."/>
            <person name="Berlin A.M."/>
            <person name="Chapman S.B."/>
            <person name="Goldberg J."/>
            <person name="Griggs A."/>
            <person name="Gujja S."/>
            <person name="Hansen M."/>
            <person name="Howarth C."/>
            <person name="Imamovic A."/>
            <person name="Larimer J."/>
            <person name="McCowen C."/>
            <person name="Montmayeur A."/>
            <person name="Murphy C."/>
            <person name="Neiman D."/>
            <person name="Pearson M."/>
            <person name="Priest M."/>
            <person name="Roberts A."/>
            <person name="Saif S."/>
            <person name="Shea T."/>
            <person name="Sisk P."/>
            <person name="Sykes S."/>
            <person name="Wortman J."/>
            <person name="Nusbaum C."/>
            <person name="Birren B."/>
        </authorList>
    </citation>
    <scope>NUCLEOTIDE SEQUENCE [LARGE SCALE GENOMIC DNA]</scope>
    <source>
        <strain evidence="6 7">C-29</strain>
    </source>
</reference>
<dbReference type="HOGENOM" id="CLU_059988_1_1_5"/>
<dbReference type="Proteomes" id="UP000027015">
    <property type="component" value="Unassembled WGS sequence"/>
</dbReference>
<evidence type="ECO:0000256" key="3">
    <source>
        <dbReference type="PIRSR" id="PIRSR004848-1"/>
    </source>
</evidence>
<dbReference type="Pfam" id="PF01168">
    <property type="entry name" value="Ala_racemase_N"/>
    <property type="match status" value="1"/>
</dbReference>
<dbReference type="HAMAP" id="MF_02087">
    <property type="entry name" value="PLP_homeostasis"/>
    <property type="match status" value="1"/>
</dbReference>
<sequence length="241" mass="27055">MQSLNKNRKYEKMSTYITPHNSCIEAWKNLQKDITETCKNYHRPAEEVQLIAVSKTVSAENILPLLQAGQSVFAENRVQETTEKWPVLRQQFENIELHLIGPLQSNKIAQAVKIFDVIQTVDREKIAKSLSIEMQKQQRTLPCYIQVNIGLEPQKNGIAPQEVIPFAAQCKNHYGLDIIGLMAIPPVEENPGPYFALLAKLAKQAGLPKLSMGMSNDFKTAIQFGSNVLRIGSALFGKRPL</sequence>
<dbReference type="InterPro" id="IPR011078">
    <property type="entry name" value="PyrdxlP_homeostasis"/>
</dbReference>
<dbReference type="eggNOG" id="COG0325">
    <property type="taxonomic scope" value="Bacteria"/>
</dbReference>
<dbReference type="SUPFAM" id="SSF51419">
    <property type="entry name" value="PLP-binding barrel"/>
    <property type="match status" value="1"/>
</dbReference>
<dbReference type="EMBL" id="AHPL01000003">
    <property type="protein sequence ID" value="KEC55924.1"/>
    <property type="molecule type" value="Genomic_DNA"/>
</dbReference>
<keyword evidence="1 2" id="KW-0663">Pyridoxal phosphate</keyword>
<feature type="modified residue" description="N6-(pyridoxal phosphate)lysine" evidence="2 3">
    <location>
        <position position="55"/>
    </location>
</feature>
<dbReference type="Gene3D" id="3.20.20.10">
    <property type="entry name" value="Alanine racemase"/>
    <property type="match status" value="1"/>
</dbReference>
<keyword evidence="7" id="KW-1185">Reference proteome</keyword>